<protein>
    <submittedName>
        <fullName evidence="2">Uncharacterized protein</fullName>
    </submittedName>
</protein>
<dbReference type="EMBL" id="CP000542">
    <property type="protein sequence ID" value="ABM56237.1"/>
    <property type="molecule type" value="Genomic_DNA"/>
</dbReference>
<evidence type="ECO:0000313" key="3">
    <source>
        <dbReference type="EMBL" id="ABM58242.1"/>
    </source>
</evidence>
<reference evidence="4" key="1">
    <citation type="submission" date="2006-12" db="EMBL/GenBank/DDBJ databases">
        <title>Complete sequence of chromosome 1 of Verminephrobacter eiseniae EF01-2.</title>
        <authorList>
            <person name="Copeland A."/>
            <person name="Lucas S."/>
            <person name="Lapidus A."/>
            <person name="Barry K."/>
            <person name="Detter J.C."/>
            <person name="Glavina del Rio T."/>
            <person name="Dalin E."/>
            <person name="Tice H."/>
            <person name="Pitluck S."/>
            <person name="Chertkov O."/>
            <person name="Brettin T."/>
            <person name="Bruce D."/>
            <person name="Han C."/>
            <person name="Tapia R."/>
            <person name="Gilna P."/>
            <person name="Schmutz J."/>
            <person name="Larimer F."/>
            <person name="Land M."/>
            <person name="Hauser L."/>
            <person name="Kyrpides N."/>
            <person name="Kim E."/>
            <person name="Stahl D."/>
            <person name="Richardson P."/>
        </authorList>
    </citation>
    <scope>NUCLEOTIDE SEQUENCE [LARGE SCALE GENOMIC DNA]</scope>
    <source>
        <strain evidence="4">EF01-2</strain>
    </source>
</reference>
<evidence type="ECO:0000313" key="2">
    <source>
        <dbReference type="EMBL" id="ABM56237.1"/>
    </source>
</evidence>
<name>A1WF30_VEREI</name>
<dbReference type="STRING" id="391735.Veis_0450"/>
<dbReference type="AlphaFoldDB" id="A1WF30"/>
<proteinExistence type="predicted"/>
<feature type="region of interest" description="Disordered" evidence="1">
    <location>
        <begin position="13"/>
        <end position="33"/>
    </location>
</feature>
<dbReference type="eggNOG" id="COG1028">
    <property type="taxonomic scope" value="Bacteria"/>
</dbReference>
<dbReference type="HOGENOM" id="CLU_1562221_0_0_4"/>
<accession>A1WF30</accession>
<organism evidence="2 4">
    <name type="scientific">Verminephrobacter eiseniae (strain EF01-2)</name>
    <dbReference type="NCBI Taxonomy" id="391735"/>
    <lineage>
        <taxon>Bacteria</taxon>
        <taxon>Pseudomonadati</taxon>
        <taxon>Pseudomonadota</taxon>
        <taxon>Betaproteobacteria</taxon>
        <taxon>Burkholderiales</taxon>
        <taxon>Comamonadaceae</taxon>
        <taxon>Verminephrobacter</taxon>
    </lineage>
</organism>
<dbReference type="eggNOG" id="COG4932">
    <property type="taxonomic scope" value="Bacteria"/>
</dbReference>
<evidence type="ECO:0000256" key="1">
    <source>
        <dbReference type="SAM" id="MobiDB-lite"/>
    </source>
</evidence>
<dbReference type="Proteomes" id="UP000000374">
    <property type="component" value="Chromosome"/>
</dbReference>
<reference evidence="2" key="2">
    <citation type="submission" date="2006-12" db="EMBL/GenBank/DDBJ databases">
        <title>Complete sequence of Chromosome1 of Verminephrobacter eiseniae EF01-2.</title>
        <authorList>
            <consortium name="US DOE Joint Genome Institute"/>
            <person name="Copeland A."/>
            <person name="Lucas S."/>
            <person name="Lapidus A."/>
            <person name="Barry K."/>
            <person name="Detter J.C."/>
            <person name="Glavina del Rio T."/>
            <person name="Dalin E."/>
            <person name="Tice H."/>
            <person name="Pitluck S."/>
            <person name="Chertkov O."/>
            <person name="Brettin T."/>
            <person name="Bruce D."/>
            <person name="Han C."/>
            <person name="Tapia R."/>
            <person name="Gilna P."/>
            <person name="Schmutz J."/>
            <person name="Larimer F."/>
            <person name="Land M."/>
            <person name="Hauser L."/>
            <person name="Kyrpides N."/>
            <person name="Kim E."/>
            <person name="Stahl D."/>
            <person name="Richardson P."/>
        </authorList>
    </citation>
    <scope>NUCLEOTIDE SEQUENCE</scope>
    <source>
        <strain evidence="2">EF01-2</strain>
    </source>
</reference>
<sequence>MNGSVCESCCAPSRQARPASDHNAPPVTGQRRPAQTAWPALRVLAARVLGRLEATTTIITARLLPVLSLPCAALGATDPIGSGLAWLQSQILSDGQPSRTSALVAPTQARCETAKTLLRLLVSRHRSDVVGCAPPSERSARRIAQPIPSCIGKRCNAAMRFDGQRGPTDDR</sequence>
<dbReference type="EMBL" id="CP000542">
    <property type="protein sequence ID" value="ABM58242.1"/>
    <property type="molecule type" value="Genomic_DNA"/>
</dbReference>
<evidence type="ECO:0000313" key="4">
    <source>
        <dbReference type="Proteomes" id="UP000000374"/>
    </source>
</evidence>
<gene>
    <name evidence="2" type="ordered locus">Veis_0450</name>
    <name evidence="3" type="ordered locus">Veis_2497</name>
</gene>
<dbReference type="KEGG" id="vei:Veis_2497"/>
<dbReference type="KEGG" id="vei:Veis_0450"/>
<keyword evidence="4" id="KW-1185">Reference proteome</keyword>